<name>A0A1M7BIC1_9BACT</name>
<proteinExistence type="predicted"/>
<gene>
    <name evidence="2" type="ORF">SAMN02746009_02929</name>
</gene>
<feature type="transmembrane region" description="Helical" evidence="1">
    <location>
        <begin position="98"/>
        <end position="117"/>
    </location>
</feature>
<protein>
    <submittedName>
        <fullName evidence="2">Uncharacterized protein</fullName>
    </submittedName>
</protein>
<dbReference type="Proteomes" id="UP000183947">
    <property type="component" value="Unassembled WGS sequence"/>
</dbReference>
<accession>A0A1M7BIC1</accession>
<dbReference type="OrthoDB" id="652948at2"/>
<keyword evidence="1" id="KW-1133">Transmembrane helix</keyword>
<dbReference type="EMBL" id="FRAS01000016">
    <property type="protein sequence ID" value="SHL54798.1"/>
    <property type="molecule type" value="Genomic_DNA"/>
</dbReference>
<feature type="transmembrane region" description="Helical" evidence="1">
    <location>
        <begin position="21"/>
        <end position="40"/>
    </location>
</feature>
<keyword evidence="1" id="KW-0472">Membrane</keyword>
<evidence type="ECO:0000313" key="2">
    <source>
        <dbReference type="EMBL" id="SHL54798.1"/>
    </source>
</evidence>
<keyword evidence="1" id="KW-0812">Transmembrane</keyword>
<organism evidence="2 3">
    <name type="scientific">Hymenobacter psychrotolerans DSM 18569</name>
    <dbReference type="NCBI Taxonomy" id="1121959"/>
    <lineage>
        <taxon>Bacteria</taxon>
        <taxon>Pseudomonadati</taxon>
        <taxon>Bacteroidota</taxon>
        <taxon>Cytophagia</taxon>
        <taxon>Cytophagales</taxon>
        <taxon>Hymenobacteraceae</taxon>
        <taxon>Hymenobacter</taxon>
    </lineage>
</organism>
<keyword evidence="3" id="KW-1185">Reference proteome</keyword>
<evidence type="ECO:0000313" key="3">
    <source>
        <dbReference type="Proteomes" id="UP000183947"/>
    </source>
</evidence>
<dbReference type="RefSeq" id="WP_073286553.1">
    <property type="nucleotide sequence ID" value="NZ_FRAS01000016.1"/>
</dbReference>
<dbReference type="AlphaFoldDB" id="A0A1M7BIC1"/>
<feature type="transmembrane region" description="Helical" evidence="1">
    <location>
        <begin position="137"/>
        <end position="157"/>
    </location>
</feature>
<feature type="transmembrane region" description="Helical" evidence="1">
    <location>
        <begin position="46"/>
        <end position="65"/>
    </location>
</feature>
<dbReference type="STRING" id="1121959.SAMN02746009_02929"/>
<evidence type="ECO:0000256" key="1">
    <source>
        <dbReference type="SAM" id="Phobius"/>
    </source>
</evidence>
<sequence length="187" mass="20958">MLTSSASTSPLLRLKKNASLELRWVIAAFAVSGFNALFFARNSTNLQLFVLAVMALLVLVGGIVYQRLRVLREMEQQHDNLVQSLKGRITRFRRLMRLHDYVGVMGLILLVLAALLVRQADLLQYLSPANPDQGRHLLIVGVGAVAVLALLYAAYAVGKMEHQRRYGQHLDRLEAALRELQETGRPE</sequence>
<reference evidence="3" key="1">
    <citation type="submission" date="2016-11" db="EMBL/GenBank/DDBJ databases">
        <authorList>
            <person name="Varghese N."/>
            <person name="Submissions S."/>
        </authorList>
    </citation>
    <scope>NUCLEOTIDE SEQUENCE [LARGE SCALE GENOMIC DNA]</scope>
    <source>
        <strain evidence="3">DSM 18569</strain>
    </source>
</reference>